<feature type="compositionally biased region" description="Polar residues" evidence="1">
    <location>
        <begin position="439"/>
        <end position="449"/>
    </location>
</feature>
<feature type="domain" description="CABIT" evidence="2">
    <location>
        <begin position="64"/>
        <end position="233"/>
    </location>
</feature>
<keyword evidence="4" id="KW-1185">Reference proteome</keyword>
<dbReference type="InterPro" id="IPR025946">
    <property type="entry name" value="CABIT_dom"/>
</dbReference>
<evidence type="ECO:0000313" key="3">
    <source>
        <dbReference type="EnsemblMetazoa" id="G2632.3:cds"/>
    </source>
</evidence>
<name>A0A8W8L234_MAGGI</name>
<evidence type="ECO:0000313" key="4">
    <source>
        <dbReference type="Proteomes" id="UP000005408"/>
    </source>
</evidence>
<proteinExistence type="predicted"/>
<feature type="region of interest" description="Disordered" evidence="1">
    <location>
        <begin position="414"/>
        <end position="464"/>
    </location>
</feature>
<accession>A0A8W8L234</accession>
<dbReference type="AlphaFoldDB" id="A0A8W8L234"/>
<evidence type="ECO:0000256" key="1">
    <source>
        <dbReference type="SAM" id="MobiDB-lite"/>
    </source>
</evidence>
<dbReference type="EnsemblMetazoa" id="G2632.3">
    <property type="protein sequence ID" value="G2632.3:cds"/>
    <property type="gene ID" value="G2632"/>
</dbReference>
<dbReference type="Pfam" id="PF12736">
    <property type="entry name" value="CABIT"/>
    <property type="match status" value="1"/>
</dbReference>
<organism evidence="3 4">
    <name type="scientific">Magallana gigas</name>
    <name type="common">Pacific oyster</name>
    <name type="synonym">Crassostrea gigas</name>
    <dbReference type="NCBI Taxonomy" id="29159"/>
    <lineage>
        <taxon>Eukaryota</taxon>
        <taxon>Metazoa</taxon>
        <taxon>Spiralia</taxon>
        <taxon>Lophotrochozoa</taxon>
        <taxon>Mollusca</taxon>
        <taxon>Bivalvia</taxon>
        <taxon>Autobranchia</taxon>
        <taxon>Pteriomorphia</taxon>
        <taxon>Ostreida</taxon>
        <taxon>Ostreoidea</taxon>
        <taxon>Ostreidae</taxon>
        <taxon>Magallana</taxon>
    </lineage>
</organism>
<protein>
    <recommendedName>
        <fullName evidence="2">CABIT domain-containing protein</fullName>
    </recommendedName>
</protein>
<sequence>MFKRKLTNILKRTDNQAADLSNMQWSSQSYTLKDIVDNFKLPLVVKCSETTCTVNHGEFQFDLGESILLHSRKWTRKIKVSCLQRDAASGQITEIQPHYIIPEEYEGWFQIIESPVEKATPDTTLETVVESTAEQFLSAKSLSCLSLVTSDKESPSFVRRHIDSGEVFTVRGLYQEEGEQRVQIRNVYKEIQNHGHAQSTPKFLVCTDEKDDHVLIDTSQKGCFYRIFEREENGQGLLGAEDLIDKSDKFPLLIRHVFGELPIVTSSYSSVMKCIDVVQEESALAATLISQPPTLLELQCKSPIRFKICLNEAILKNSESCTEALQMCQTEGNDFLSGIKIAFTIQKQCSGSLENIENIACMEEKISNSVSETQTTAATDTEEVTSVYDSISEYGEEDANSEFSFAWTPEPLIKNKNNVKEDRGKTSKDDRKPTGPKFFNSSLNSPMSSKESKLNAWNEQPDVV</sequence>
<feature type="compositionally biased region" description="Basic and acidic residues" evidence="1">
    <location>
        <begin position="418"/>
        <end position="433"/>
    </location>
</feature>
<reference evidence="3" key="1">
    <citation type="submission" date="2022-08" db="UniProtKB">
        <authorList>
            <consortium name="EnsemblMetazoa"/>
        </authorList>
    </citation>
    <scope>IDENTIFICATION</scope>
    <source>
        <strain evidence="3">05x7-T-G4-1.051#20</strain>
    </source>
</reference>
<dbReference type="Proteomes" id="UP000005408">
    <property type="component" value="Unassembled WGS sequence"/>
</dbReference>
<evidence type="ECO:0000259" key="2">
    <source>
        <dbReference type="Pfam" id="PF12736"/>
    </source>
</evidence>
<dbReference type="OMA" id="PIRFKIC"/>
<dbReference type="OrthoDB" id="6076990at2759"/>